<keyword evidence="3" id="KW-1185">Reference proteome</keyword>
<gene>
    <name evidence="2" type="ORF">RNA01_34390</name>
</gene>
<evidence type="ECO:0000313" key="2">
    <source>
        <dbReference type="EMBL" id="GEO86507.1"/>
    </source>
</evidence>
<feature type="region of interest" description="Disordered" evidence="1">
    <location>
        <begin position="1"/>
        <end position="22"/>
    </location>
</feature>
<protein>
    <submittedName>
        <fullName evidence="2">Uncharacterized protein</fullName>
    </submittedName>
</protein>
<reference evidence="2 3" key="1">
    <citation type="submission" date="2019-07" db="EMBL/GenBank/DDBJ databases">
        <title>Whole genome shotgun sequence of Rhizobium naphthalenivorans NBRC 107585.</title>
        <authorList>
            <person name="Hosoyama A."/>
            <person name="Uohara A."/>
            <person name="Ohji S."/>
            <person name="Ichikawa N."/>
        </authorList>
    </citation>
    <scope>NUCLEOTIDE SEQUENCE [LARGE SCALE GENOMIC DNA]</scope>
    <source>
        <strain evidence="2 3">NBRC 107585</strain>
    </source>
</reference>
<organism evidence="2 3">
    <name type="scientific">Ciceribacter naphthalenivorans</name>
    <dbReference type="NCBI Taxonomy" id="1118451"/>
    <lineage>
        <taxon>Bacteria</taxon>
        <taxon>Pseudomonadati</taxon>
        <taxon>Pseudomonadota</taxon>
        <taxon>Alphaproteobacteria</taxon>
        <taxon>Hyphomicrobiales</taxon>
        <taxon>Rhizobiaceae</taxon>
        <taxon>Ciceribacter</taxon>
    </lineage>
</organism>
<accession>A0A512HM29</accession>
<comment type="caution">
    <text evidence="2">The sequence shown here is derived from an EMBL/GenBank/DDBJ whole genome shotgun (WGS) entry which is preliminary data.</text>
</comment>
<dbReference type="Proteomes" id="UP000321717">
    <property type="component" value="Unassembled WGS sequence"/>
</dbReference>
<sequence>MTSNGEYKPSVGGLFRTGMDSLRPSTGRIPDCRANDPDCNWRCDAYECMAACCDNDIVGYIMDRFSTIGDARHDGRTKGNHGQASASS</sequence>
<dbReference type="EMBL" id="BJZP01000020">
    <property type="protein sequence ID" value="GEO86507.1"/>
    <property type="molecule type" value="Genomic_DNA"/>
</dbReference>
<evidence type="ECO:0000313" key="3">
    <source>
        <dbReference type="Proteomes" id="UP000321717"/>
    </source>
</evidence>
<dbReference type="AlphaFoldDB" id="A0A512HM29"/>
<name>A0A512HM29_9HYPH</name>
<proteinExistence type="predicted"/>
<evidence type="ECO:0000256" key="1">
    <source>
        <dbReference type="SAM" id="MobiDB-lite"/>
    </source>
</evidence>